<dbReference type="EMBL" id="JATN01000321">
    <property type="protein sequence ID" value="EUC59343.1"/>
    <property type="molecule type" value="Genomic_DNA"/>
</dbReference>
<evidence type="ECO:0000256" key="1">
    <source>
        <dbReference type="SAM" id="MobiDB-lite"/>
    </source>
</evidence>
<dbReference type="AlphaFoldDB" id="A0A0A1ULV1"/>
<proteinExistence type="predicted"/>
<organism evidence="3 4">
    <name type="scientific">Rhizoctonia solani AG-3 Rhs1AP</name>
    <dbReference type="NCBI Taxonomy" id="1086054"/>
    <lineage>
        <taxon>Eukaryota</taxon>
        <taxon>Fungi</taxon>
        <taxon>Dikarya</taxon>
        <taxon>Basidiomycota</taxon>
        <taxon>Agaricomycotina</taxon>
        <taxon>Agaricomycetes</taxon>
        <taxon>Cantharellales</taxon>
        <taxon>Ceratobasidiaceae</taxon>
        <taxon>Rhizoctonia</taxon>
    </lineage>
</organism>
<accession>A0A0A1ULV1</accession>
<evidence type="ECO:0000313" key="4">
    <source>
        <dbReference type="Proteomes" id="UP000030108"/>
    </source>
</evidence>
<feature type="chain" id="PRO_5001980968" description="Transmembrane protein" evidence="2">
    <location>
        <begin position="22"/>
        <end position="145"/>
    </location>
</feature>
<gene>
    <name evidence="3" type="ORF">RSOL_309380</name>
</gene>
<comment type="caution">
    <text evidence="3">The sequence shown here is derived from an EMBL/GenBank/DDBJ whole genome shotgun (WGS) entry which is preliminary data.</text>
</comment>
<protein>
    <recommendedName>
        <fullName evidence="5">Transmembrane protein</fullName>
    </recommendedName>
</protein>
<evidence type="ECO:0000256" key="2">
    <source>
        <dbReference type="SAM" id="SignalP"/>
    </source>
</evidence>
<sequence>MVSFKLTTLLTAATFFLGASAHAIPGSNLSPGTESLSPRAFGDNANHAEVNTDDTKLLSSSTSSSSFAKHVVDVEGGLNRLTGNLLRKNPKLMGAKQRLHSLGKNLVQMTSEDNSRSHNAPAVPGDGSLEGAANIEGIDEGQNVE</sequence>
<name>A0A0A1ULV1_9AGAM</name>
<feature type="signal peptide" evidence="2">
    <location>
        <begin position="1"/>
        <end position="21"/>
    </location>
</feature>
<feature type="region of interest" description="Disordered" evidence="1">
    <location>
        <begin position="109"/>
        <end position="145"/>
    </location>
</feature>
<feature type="non-terminal residue" evidence="3">
    <location>
        <position position="145"/>
    </location>
</feature>
<evidence type="ECO:0000313" key="3">
    <source>
        <dbReference type="EMBL" id="EUC59343.1"/>
    </source>
</evidence>
<keyword evidence="2" id="KW-0732">Signal</keyword>
<evidence type="ECO:0008006" key="5">
    <source>
        <dbReference type="Google" id="ProtNLM"/>
    </source>
</evidence>
<reference evidence="4" key="1">
    <citation type="journal article" date="2014" name="Genome Announc.">
        <title>Draft genome sequence of the plant-pathogenic soil fungus Rhizoctonia solani anastomosis group 3 strain Rhs1AP.</title>
        <authorList>
            <person name="Cubeta M.A."/>
            <person name="Thomas E."/>
            <person name="Dean R.A."/>
            <person name="Jabaji S."/>
            <person name="Neate S.M."/>
            <person name="Tavantzis S."/>
            <person name="Toda T."/>
            <person name="Vilgalys R."/>
            <person name="Bharathan N."/>
            <person name="Fedorova-Abrams N."/>
            <person name="Pakala S.B."/>
            <person name="Pakala S.M."/>
            <person name="Zafar N."/>
            <person name="Joardar V."/>
            <person name="Losada L."/>
            <person name="Nierman W.C."/>
        </authorList>
    </citation>
    <scope>NUCLEOTIDE SEQUENCE [LARGE SCALE GENOMIC DNA]</scope>
    <source>
        <strain evidence="4">AG-3</strain>
    </source>
</reference>
<dbReference type="Proteomes" id="UP000030108">
    <property type="component" value="Unassembled WGS sequence"/>
</dbReference>